<feature type="domain" description="Putative zinc-finger" evidence="3">
    <location>
        <begin position="3"/>
        <end position="36"/>
    </location>
</feature>
<feature type="domain" description="DUF4349" evidence="4">
    <location>
        <begin position="178"/>
        <end position="399"/>
    </location>
</feature>
<gene>
    <name evidence="5" type="ORF">FQB35_08035</name>
</gene>
<keyword evidence="2" id="KW-0472">Membrane</keyword>
<dbReference type="AlphaFoldDB" id="A0A5C0SH83"/>
<evidence type="ECO:0000259" key="3">
    <source>
        <dbReference type="Pfam" id="PF13490"/>
    </source>
</evidence>
<dbReference type="InterPro" id="IPR025645">
    <property type="entry name" value="DUF4349"/>
</dbReference>
<accession>A0A5C0SH83</accession>
<dbReference type="EMBL" id="CP042243">
    <property type="protein sequence ID" value="QEK12329.1"/>
    <property type="molecule type" value="Genomic_DNA"/>
</dbReference>
<evidence type="ECO:0000313" key="5">
    <source>
        <dbReference type="EMBL" id="QEK12329.1"/>
    </source>
</evidence>
<dbReference type="Proteomes" id="UP000324646">
    <property type="component" value="Chromosome"/>
</dbReference>
<keyword evidence="1" id="KW-0175">Coiled coil</keyword>
<keyword evidence="2" id="KW-0812">Transmembrane</keyword>
<feature type="coiled-coil region" evidence="1">
    <location>
        <begin position="271"/>
        <end position="305"/>
    </location>
</feature>
<feature type="transmembrane region" description="Helical" evidence="2">
    <location>
        <begin position="99"/>
        <end position="120"/>
    </location>
</feature>
<evidence type="ECO:0000313" key="6">
    <source>
        <dbReference type="Proteomes" id="UP000324646"/>
    </source>
</evidence>
<keyword evidence="2" id="KW-1133">Transmembrane helix</keyword>
<organism evidence="5 6">
    <name type="scientific">Crassaminicella thermophila</name>
    <dbReference type="NCBI Taxonomy" id="2599308"/>
    <lineage>
        <taxon>Bacteria</taxon>
        <taxon>Bacillati</taxon>
        <taxon>Bacillota</taxon>
        <taxon>Clostridia</taxon>
        <taxon>Eubacteriales</taxon>
        <taxon>Clostridiaceae</taxon>
        <taxon>Crassaminicella</taxon>
    </lineage>
</organism>
<proteinExistence type="predicted"/>
<dbReference type="Pfam" id="PF14257">
    <property type="entry name" value="DUF4349"/>
    <property type="match status" value="1"/>
</dbReference>
<name>A0A5C0SH83_CRATE</name>
<evidence type="ECO:0000256" key="2">
    <source>
        <dbReference type="SAM" id="Phobius"/>
    </source>
</evidence>
<sequence length="409" mass="47588">MRCTEMEELISLYIDDMLDDHTKKMIDRHLKECPKCNKEYEVLMTNIQMCKELPMIDLPQNFEDGLHEALVKLDEENKNLNDEKVVPLTKKNKKIKWKIFTSIAAIFVVFIISISAFNSIDMGTKEEISMNKIRGIPKAFENESMMEPSVKTQEVEIFDSTPKINAVQKIEEQKSSGRKVIKNAFVYIDIEDYDEKFNNIINMTESIGGYIEHSNTKYKEYVSQKPEESLKTGSITIRVPKKEFMNIIEKIKALGIVKNFGIKGEDITKQYKDVVHELENLKIQEKRLKEIMNKANNVKDILEVERELTRVRGQIDRMTGNIKEWDNLVSLSRIDIYLNEIAPKDKKIQPVNNNILDKGKKAFIRTVNNMMNFFEKCLILFSSILPIILLIGFIGFPIIWYLIKKSKDV</sequence>
<keyword evidence="6" id="KW-1185">Reference proteome</keyword>
<reference evidence="5 6" key="1">
    <citation type="submission" date="2019-07" db="EMBL/GenBank/DDBJ databases">
        <title>Complete genome of Crassaminicella thermophila SY095.</title>
        <authorList>
            <person name="Li X."/>
        </authorList>
    </citation>
    <scope>NUCLEOTIDE SEQUENCE [LARGE SCALE GENOMIC DNA]</scope>
    <source>
        <strain evidence="5 6">SY095</strain>
    </source>
</reference>
<dbReference type="RefSeq" id="WP_148809484.1">
    <property type="nucleotide sequence ID" value="NZ_CP042243.1"/>
</dbReference>
<dbReference type="OrthoDB" id="9808253at2"/>
<dbReference type="Pfam" id="PF13490">
    <property type="entry name" value="zf-HC2"/>
    <property type="match status" value="1"/>
</dbReference>
<dbReference type="InterPro" id="IPR027383">
    <property type="entry name" value="Znf_put"/>
</dbReference>
<evidence type="ECO:0000256" key="1">
    <source>
        <dbReference type="SAM" id="Coils"/>
    </source>
</evidence>
<protein>
    <submittedName>
        <fullName evidence="5">DUF4349 domain-containing protein</fullName>
    </submittedName>
</protein>
<evidence type="ECO:0000259" key="4">
    <source>
        <dbReference type="Pfam" id="PF14257"/>
    </source>
</evidence>
<dbReference type="KEGG" id="crs:FQB35_08035"/>
<feature type="transmembrane region" description="Helical" evidence="2">
    <location>
        <begin position="378"/>
        <end position="403"/>
    </location>
</feature>